<name>A0ABY2YPC8_HAEHA</name>
<evidence type="ECO:0000313" key="1">
    <source>
        <dbReference type="EMBL" id="TPH04873.1"/>
    </source>
</evidence>
<protein>
    <recommendedName>
        <fullName evidence="3">Restriction endonuclease</fullName>
    </recommendedName>
</protein>
<accession>A0ABY2YPC8</accession>
<gene>
    <name evidence="1" type="ORF">EUX50_04920</name>
</gene>
<reference evidence="1 2" key="1">
    <citation type="submission" date="2019-01" db="EMBL/GenBank/DDBJ databases">
        <title>Comparative genomic analysis identifies haemin-independent Haemophilus haemolyticus: a formal re-classification of Haemophilus intermedius.</title>
        <authorList>
            <person name="Harris T.M."/>
            <person name="Price E.P."/>
            <person name="Sarovich D.S."/>
            <person name="Norskov-Lauritsen N."/>
            <person name="Beissbarth J."/>
            <person name="Chang A.B."/>
            <person name="Smith-Vaughan H.C."/>
        </authorList>
    </citation>
    <scope>NUCLEOTIDE SEQUENCE [LARGE SCALE GENOMIC DNA]</scope>
    <source>
        <strain evidence="1 2">CCUG 15949</strain>
    </source>
</reference>
<evidence type="ECO:0008006" key="3">
    <source>
        <dbReference type="Google" id="ProtNLM"/>
    </source>
</evidence>
<dbReference type="Proteomes" id="UP000318353">
    <property type="component" value="Unassembled WGS sequence"/>
</dbReference>
<proteinExistence type="predicted"/>
<evidence type="ECO:0000313" key="2">
    <source>
        <dbReference type="Proteomes" id="UP000318353"/>
    </source>
</evidence>
<keyword evidence="2" id="KW-1185">Reference proteome</keyword>
<organism evidence="1 2">
    <name type="scientific">Haemophilus haemolyticus</name>
    <dbReference type="NCBI Taxonomy" id="726"/>
    <lineage>
        <taxon>Bacteria</taxon>
        <taxon>Pseudomonadati</taxon>
        <taxon>Pseudomonadota</taxon>
        <taxon>Gammaproteobacteria</taxon>
        <taxon>Pasteurellales</taxon>
        <taxon>Pasteurellaceae</taxon>
        <taxon>Haemophilus</taxon>
    </lineage>
</organism>
<dbReference type="EMBL" id="SDPH01000015">
    <property type="protein sequence ID" value="TPH04873.1"/>
    <property type="molecule type" value="Genomic_DNA"/>
</dbReference>
<comment type="caution">
    <text evidence="1">The sequence shown here is derived from an EMBL/GenBank/DDBJ whole genome shotgun (WGS) entry which is preliminary data.</text>
</comment>
<sequence length="573" mass="67638">MHWFECLMNNLNEMDKDKKFFILSLINNPINILETDIRKYLPSNLAKVLCALKKYALASLGYKSFFINRRVESFEIKSYILNDKGSKQIIDNSLLIADNYRERIKEDLVKNNFPDWNELSYQEMVDIYAFYSFSEFIFYILLGVIEVCDNGNYKIKKEYLASYKMIWFSRYFTQQSYLSDLIVRKEISNNIDSRDSELFQGFVDIVLDKYISFHPDYIKNLDLSDSKIFSDMRGLVEIASFLSFQNDIDQYDVENVFNQQVIIDKDKLHKFGFSGDEIKFLFKLMDELGVHEHDRIATELNDNQIRVNNINLKFAIITVLSGYLTNMKKIGEWFENGYIQKYLKDKLNSNRFVVTDGINDPEEKYDADMIIYDKVSDLVYFCQIKHRITTTHPFLRDEFNEYCRNESLNHGIEQLCHLRSKISTTGVKDRLVSRLGKKIITKLDIERNCRFILLHSVENLDMCTKDGISMYEWNTFRKLLQGNILSFKNGDFNQILYDNALIDFSDIMNVQDYLIKEIQKIHDDNPNSVPGPAKQWEMLNGARVLFMFNTSIRCMNRSFCISKWTSWDIPLII</sequence>
<dbReference type="RefSeq" id="WP_140586147.1">
    <property type="nucleotide sequence ID" value="NZ_SDPH01000015.1"/>
</dbReference>